<dbReference type="InterPro" id="IPR022770">
    <property type="entry name" value="IucA/IucC-like_C"/>
</dbReference>
<evidence type="ECO:0000259" key="3">
    <source>
        <dbReference type="Pfam" id="PF04183"/>
    </source>
</evidence>
<name>A0ABT3DLY5_9BACI</name>
<keyword evidence="6" id="KW-1185">Reference proteome</keyword>
<dbReference type="Gene3D" id="1.10.510.40">
    <property type="match status" value="1"/>
</dbReference>
<comment type="caution">
    <text evidence="5">The sequence shown here is derived from an EMBL/GenBank/DDBJ whole genome shotgun (WGS) entry which is preliminary data.</text>
</comment>
<comment type="similarity">
    <text evidence="2">Belongs to the IucA/IucC family.</text>
</comment>
<evidence type="ECO:0000256" key="1">
    <source>
        <dbReference type="ARBA" id="ARBA00004924"/>
    </source>
</evidence>
<protein>
    <submittedName>
        <fullName evidence="5">Siderophore biosynthesis protein</fullName>
    </submittedName>
</protein>
<evidence type="ECO:0000259" key="4">
    <source>
        <dbReference type="Pfam" id="PF06276"/>
    </source>
</evidence>
<sequence>MQKSYHIPSNKISNRVKKQLVEAMMYEGLIDYDEVSNGVFHLYGKKRTYCCNGRRSAFDRIRLNESNIFQLLPDDQEKEVTIDELLKECTNDEHVYKRVYHELSQTIRLCEWNQKHITLPLSRRHSSYEELESEVVEGHPYHPCFKSRTGFTLDDHKAYGPEGKQVFTLKWTAAKRNNVHVSLHEDEQKFWKRELGEDMWHELNEQLTQAGATFEEYTFLPIHPWQWQSLYPQVSHLLATGELILLSDKGDQYRATQSVRTLWNQSNPNKAYLKLPMNMVNTSSLRTISSPSICAAPFISEWLEKILQSDPYLAHDAELVMLKEYAGISVESKERSKLHGQLGVIWRESIRTYMNEDEEAVPFTALMMIERDGQLFIDKWLAQYGVENWVERLVEVSVVPVWHLLVAHGIAIEAHAQNMIMLHRNGWPTRIVLRDFHESIEYTNEFVSDSRLVPDFEKIHREYRNAAADHYYWMSSVEALRELVMDTLFVFHFSELAYLLEEKTSLNEELFWKKIKMAISNHLKKHPGLQHRHQKIQYEKPEIYVESLVTKKLQNEQKEYRHLVKNVFSQID</sequence>
<dbReference type="InterPro" id="IPR007310">
    <property type="entry name" value="Aerobactin_biosyn_IucA/IucC_N"/>
</dbReference>
<organism evidence="5 6">
    <name type="scientific">Metabacillus halosaccharovorans</name>
    <dbReference type="NCBI Taxonomy" id="930124"/>
    <lineage>
        <taxon>Bacteria</taxon>
        <taxon>Bacillati</taxon>
        <taxon>Bacillota</taxon>
        <taxon>Bacilli</taxon>
        <taxon>Bacillales</taxon>
        <taxon>Bacillaceae</taxon>
        <taxon>Metabacillus</taxon>
    </lineage>
</organism>
<feature type="domain" description="Aerobactin siderophore biosynthesis IucA/IucC-like C-terminal" evidence="4">
    <location>
        <begin position="388"/>
        <end position="549"/>
    </location>
</feature>
<dbReference type="PANTHER" id="PTHR34384:SF6">
    <property type="entry name" value="STAPHYLOFERRIN B SYNTHASE"/>
    <property type="match status" value="1"/>
</dbReference>
<evidence type="ECO:0000256" key="2">
    <source>
        <dbReference type="ARBA" id="ARBA00007832"/>
    </source>
</evidence>
<dbReference type="Gene3D" id="6.10.250.3370">
    <property type="match status" value="1"/>
</dbReference>
<dbReference type="Pfam" id="PF04183">
    <property type="entry name" value="IucA_IucC"/>
    <property type="match status" value="1"/>
</dbReference>
<dbReference type="Proteomes" id="UP001526147">
    <property type="component" value="Unassembled WGS sequence"/>
</dbReference>
<dbReference type="RefSeq" id="WP_264144253.1">
    <property type="nucleotide sequence ID" value="NZ_JAOYEY010000048.1"/>
</dbReference>
<evidence type="ECO:0000313" key="6">
    <source>
        <dbReference type="Proteomes" id="UP001526147"/>
    </source>
</evidence>
<dbReference type="PANTHER" id="PTHR34384">
    <property type="entry name" value="L-2,3-DIAMINOPROPANOATE--CITRATE LIGASE"/>
    <property type="match status" value="1"/>
</dbReference>
<accession>A0ABT3DLY5</accession>
<reference evidence="5 6" key="1">
    <citation type="submission" date="2022-10" db="EMBL/GenBank/DDBJ databases">
        <title>Draft genome assembly of moderately radiation resistant bacterium Metabacillus halosaccharovorans.</title>
        <authorList>
            <person name="Pal S."/>
            <person name="Gopinathan A."/>
        </authorList>
    </citation>
    <scope>NUCLEOTIDE SEQUENCE [LARGE SCALE GENOMIC DNA]</scope>
    <source>
        <strain evidence="5 6">VITHBRA001</strain>
    </source>
</reference>
<proteinExistence type="inferred from homology"/>
<comment type="pathway">
    <text evidence="1">Siderophore biosynthesis.</text>
</comment>
<dbReference type="InterPro" id="IPR037455">
    <property type="entry name" value="LucA/IucC-like"/>
</dbReference>
<feature type="domain" description="Aerobactin siderophore biosynthesis IucA/IucC N-terminal" evidence="3">
    <location>
        <begin position="128"/>
        <end position="367"/>
    </location>
</feature>
<gene>
    <name evidence="5" type="ORF">OIH86_20600</name>
</gene>
<dbReference type="Pfam" id="PF06276">
    <property type="entry name" value="FhuF"/>
    <property type="match status" value="1"/>
</dbReference>
<evidence type="ECO:0000313" key="5">
    <source>
        <dbReference type="EMBL" id="MCV9888050.1"/>
    </source>
</evidence>
<dbReference type="EMBL" id="JAOYEY010000048">
    <property type="protein sequence ID" value="MCV9888050.1"/>
    <property type="molecule type" value="Genomic_DNA"/>
</dbReference>